<comment type="function">
    <text evidence="5">Converts proline to delta-1-pyrroline-5-carboxylate.</text>
</comment>
<dbReference type="InterPro" id="IPR015659">
    <property type="entry name" value="Proline_oxidase"/>
</dbReference>
<dbReference type="GO" id="GO:0010133">
    <property type="term" value="P:L-proline catabolic process to L-glutamate"/>
    <property type="evidence" value="ECO:0007669"/>
    <property type="project" value="TreeGrafter"/>
</dbReference>
<dbReference type="PANTHER" id="PTHR13914">
    <property type="entry name" value="PROLINE OXIDASE"/>
    <property type="match status" value="1"/>
</dbReference>
<comment type="cofactor">
    <cofactor evidence="5">
        <name>FAD</name>
        <dbReference type="ChEBI" id="CHEBI:57692"/>
    </cofactor>
</comment>
<dbReference type="Gramene" id="ONK71524">
    <property type="protein sequence ID" value="ONK71524"/>
    <property type="gene ID" value="A4U43_C04F9530"/>
</dbReference>
<reference evidence="8" key="1">
    <citation type="journal article" date="2017" name="Nat. Commun.">
        <title>The asparagus genome sheds light on the origin and evolution of a young Y chromosome.</title>
        <authorList>
            <person name="Harkess A."/>
            <person name="Zhou J."/>
            <person name="Xu C."/>
            <person name="Bowers J.E."/>
            <person name="Van der Hulst R."/>
            <person name="Ayyampalayam S."/>
            <person name="Mercati F."/>
            <person name="Riccardi P."/>
            <person name="McKain M.R."/>
            <person name="Kakrana A."/>
            <person name="Tang H."/>
            <person name="Ray J."/>
            <person name="Groenendijk J."/>
            <person name="Arikit S."/>
            <person name="Mathioni S.M."/>
            <person name="Nakano M."/>
            <person name="Shan H."/>
            <person name="Telgmann-Rauber A."/>
            <person name="Kanno A."/>
            <person name="Yue Z."/>
            <person name="Chen H."/>
            <person name="Li W."/>
            <person name="Chen Y."/>
            <person name="Xu X."/>
            <person name="Zhang Y."/>
            <person name="Luo S."/>
            <person name="Chen H."/>
            <person name="Gao J."/>
            <person name="Mao Z."/>
            <person name="Pires J.C."/>
            <person name="Luo M."/>
            <person name="Kudrna D."/>
            <person name="Wing R.A."/>
            <person name="Meyers B.C."/>
            <person name="Yi K."/>
            <person name="Kong H."/>
            <person name="Lavrijsen P."/>
            <person name="Sunseri F."/>
            <person name="Falavigna A."/>
            <person name="Ye Y."/>
            <person name="Leebens-Mack J.H."/>
            <person name="Chen G."/>
        </authorList>
    </citation>
    <scope>NUCLEOTIDE SEQUENCE [LARGE SCALE GENOMIC DNA]</scope>
    <source>
        <strain evidence="8">cv. DH0086</strain>
    </source>
</reference>
<keyword evidence="5" id="KW-0285">Flavoprotein</keyword>
<feature type="domain" description="Proline dehydrogenase" evidence="6">
    <location>
        <begin position="9"/>
        <end position="146"/>
    </location>
</feature>
<accession>A0A5P1F087</accession>
<keyword evidence="8" id="KW-1185">Reference proteome</keyword>
<dbReference type="GO" id="GO:0005739">
    <property type="term" value="C:mitochondrion"/>
    <property type="evidence" value="ECO:0007669"/>
    <property type="project" value="TreeGrafter"/>
</dbReference>
<dbReference type="GO" id="GO:0071949">
    <property type="term" value="F:FAD binding"/>
    <property type="evidence" value="ECO:0007669"/>
    <property type="project" value="TreeGrafter"/>
</dbReference>
<dbReference type="InterPro" id="IPR029041">
    <property type="entry name" value="FAD-linked_oxidoreductase-like"/>
</dbReference>
<gene>
    <name evidence="7" type="ORF">A4U43_C04F9530</name>
</gene>
<evidence type="ECO:0000256" key="2">
    <source>
        <dbReference type="ARBA" id="ARBA00012695"/>
    </source>
</evidence>
<comment type="similarity">
    <text evidence="1 5">Belongs to the proline oxidase family.</text>
</comment>
<protein>
    <recommendedName>
        <fullName evidence="2 5">Proline dehydrogenase</fullName>
        <ecNumber evidence="2 5">1.5.5.2</ecNumber>
    </recommendedName>
</protein>
<evidence type="ECO:0000313" key="7">
    <source>
        <dbReference type="EMBL" id="ONK71524.1"/>
    </source>
</evidence>
<name>A0A5P1F087_ASPOF</name>
<dbReference type="AlphaFoldDB" id="A0A5P1F087"/>
<evidence type="ECO:0000256" key="3">
    <source>
        <dbReference type="ARBA" id="ARBA00023002"/>
    </source>
</evidence>
<sequence>MSEFNKGDSPIVYGTIQCYLRDAKERMVQAVEAADREGFLIGLKLVRGAYLTRETELANSLGVASPIHPSIQETHACYDDCASFMLERIVKGSASLVLATHNLESGKSAKAEELGVGKVSTQPPVLSADGMADGLSWGSGNAGFQVSASTCLMALLTKSSLIFFDERRRIRACSLPPPSTATSSGIASLPCCKLQLKEIMRRMNAGVLGKI</sequence>
<proteinExistence type="inferred from homology"/>
<evidence type="ECO:0000259" key="6">
    <source>
        <dbReference type="Pfam" id="PF01619"/>
    </source>
</evidence>
<evidence type="ECO:0000256" key="4">
    <source>
        <dbReference type="ARBA" id="ARBA00023062"/>
    </source>
</evidence>
<organism evidence="7 8">
    <name type="scientific">Asparagus officinalis</name>
    <name type="common">Garden asparagus</name>
    <dbReference type="NCBI Taxonomy" id="4686"/>
    <lineage>
        <taxon>Eukaryota</taxon>
        <taxon>Viridiplantae</taxon>
        <taxon>Streptophyta</taxon>
        <taxon>Embryophyta</taxon>
        <taxon>Tracheophyta</taxon>
        <taxon>Spermatophyta</taxon>
        <taxon>Magnoliopsida</taxon>
        <taxon>Liliopsida</taxon>
        <taxon>Asparagales</taxon>
        <taxon>Asparagaceae</taxon>
        <taxon>Asparagoideae</taxon>
        <taxon>Asparagus</taxon>
    </lineage>
</organism>
<keyword evidence="4 5" id="KW-0642">Proline metabolism</keyword>
<keyword evidence="5" id="KW-0274">FAD</keyword>
<dbReference type="Pfam" id="PF01619">
    <property type="entry name" value="Pro_dh"/>
    <property type="match status" value="1"/>
</dbReference>
<dbReference type="PANTHER" id="PTHR13914:SF0">
    <property type="entry name" value="PROLINE DEHYDROGENASE 1, MITOCHONDRIAL"/>
    <property type="match status" value="1"/>
</dbReference>
<dbReference type="SUPFAM" id="SSF51730">
    <property type="entry name" value="FAD-linked oxidoreductase"/>
    <property type="match status" value="1"/>
</dbReference>
<keyword evidence="3 5" id="KW-0560">Oxidoreductase</keyword>
<evidence type="ECO:0000256" key="5">
    <source>
        <dbReference type="RuleBase" id="RU364054"/>
    </source>
</evidence>
<evidence type="ECO:0000256" key="1">
    <source>
        <dbReference type="ARBA" id="ARBA00005869"/>
    </source>
</evidence>
<evidence type="ECO:0000313" key="8">
    <source>
        <dbReference type="Proteomes" id="UP000243459"/>
    </source>
</evidence>
<dbReference type="GO" id="GO:0004657">
    <property type="term" value="F:proline dehydrogenase activity"/>
    <property type="evidence" value="ECO:0007669"/>
    <property type="project" value="UniProtKB-EC"/>
</dbReference>
<dbReference type="EC" id="1.5.5.2" evidence="2 5"/>
<dbReference type="Proteomes" id="UP000243459">
    <property type="component" value="Chromosome 4"/>
</dbReference>
<dbReference type="InterPro" id="IPR002872">
    <property type="entry name" value="Proline_DH_dom"/>
</dbReference>
<comment type="catalytic activity">
    <reaction evidence="5">
        <text>L-proline + a quinone = (S)-1-pyrroline-5-carboxylate + a quinol + H(+)</text>
        <dbReference type="Rhea" id="RHEA:23784"/>
        <dbReference type="ChEBI" id="CHEBI:15378"/>
        <dbReference type="ChEBI" id="CHEBI:17388"/>
        <dbReference type="ChEBI" id="CHEBI:24646"/>
        <dbReference type="ChEBI" id="CHEBI:60039"/>
        <dbReference type="ChEBI" id="CHEBI:132124"/>
        <dbReference type="EC" id="1.5.5.2"/>
    </reaction>
</comment>
<dbReference type="Gene3D" id="3.20.20.220">
    <property type="match status" value="1"/>
</dbReference>
<dbReference type="EMBL" id="CM007384">
    <property type="protein sequence ID" value="ONK71524.1"/>
    <property type="molecule type" value="Genomic_DNA"/>
</dbReference>